<dbReference type="InterPro" id="IPR035892">
    <property type="entry name" value="C2_domain_sf"/>
</dbReference>
<evidence type="ECO:0000256" key="1">
    <source>
        <dbReference type="SAM" id="MobiDB-lite"/>
    </source>
</evidence>
<dbReference type="GO" id="GO:0005815">
    <property type="term" value="C:microtubule organizing center"/>
    <property type="evidence" value="ECO:0007669"/>
    <property type="project" value="TreeGrafter"/>
</dbReference>
<proteinExistence type="predicted"/>
<dbReference type="GO" id="GO:0010564">
    <property type="term" value="P:regulation of cell cycle process"/>
    <property type="evidence" value="ECO:0007669"/>
    <property type="project" value="TreeGrafter"/>
</dbReference>
<reference evidence="2" key="1">
    <citation type="submission" date="2014-05" db="EMBL/GenBank/DDBJ databases">
        <title>The transcriptome of the halophilic microalga Tetraselmis sp. GSL018 isolated from the Great Salt Lake, Utah.</title>
        <authorList>
            <person name="Jinkerson R.E."/>
            <person name="D'Adamo S."/>
            <person name="Posewitz M.C."/>
        </authorList>
    </citation>
    <scope>NUCLEOTIDE SEQUENCE</scope>
    <source>
        <strain evidence="2">GSL018</strain>
    </source>
</reference>
<protein>
    <submittedName>
        <fullName evidence="2">Centrosomal protein CEP120</fullName>
    </submittedName>
</protein>
<dbReference type="PANTHER" id="PTHR21574:SF0">
    <property type="entry name" value="CENTROSOMAL PROTEIN OF 120 KDA"/>
    <property type="match status" value="1"/>
</dbReference>
<dbReference type="InterPro" id="IPR039893">
    <property type="entry name" value="CEP120-like"/>
</dbReference>
<dbReference type="Gene3D" id="2.60.40.150">
    <property type="entry name" value="C2 domain"/>
    <property type="match status" value="1"/>
</dbReference>
<name>A0A061RA44_9CHLO</name>
<organism evidence="2">
    <name type="scientific">Tetraselmis sp. GSL018</name>
    <dbReference type="NCBI Taxonomy" id="582737"/>
    <lineage>
        <taxon>Eukaryota</taxon>
        <taxon>Viridiplantae</taxon>
        <taxon>Chlorophyta</taxon>
        <taxon>core chlorophytes</taxon>
        <taxon>Chlorodendrophyceae</taxon>
        <taxon>Chlorodendrales</taxon>
        <taxon>Chlorodendraceae</taxon>
        <taxon>Tetraselmis</taxon>
    </lineage>
</organism>
<accession>A0A061RA44</accession>
<sequence>MREYTFLVRILGGQHFPREVNNILLCLTFGGESQFKTISKGVSKTTWSSALELTWVISAEKLRNITNSGTTSCKLTCSDVGSGAPLGWVVLDLRTAKLNANRKDTRGEVFILTGSSQQEKTGSAQLQIFHSFQERSLTSAQGTTDAEVSIRKSVAAGSDEMRHSQDLASACTGFAESPPQVSALATDERPGECKDATLQDGISNLSGGNDVEPSELFRRFRMAVDLRSLQAYKSLPVNLASVFVQAFLPKDIKGIVSRGNRTPFPTPLKTFPSTDVSRGSEVALPNGYASIEFSCDVMTLASSLAAEPHMTIEIWHKERLKKDMMLGVASVPLAVLLQEPWVDRYAAVYARVSYPGEDEKKVQVAAVRVVLSLEELGLAAPPAPLAPHPLRQSTGRAGGGERPRGKAAQEEQQQAVGEGSAGGHTSPGEEEHPKQGEGAVGDQETLGPSAEEIQAAFELEVWKREAEKQWREELRAREEERLSILEAEWRNRESLRDAEFSARREAYSKLESRAREVLKDMASREAKLVAAEESLASRRAELERAAAARISEAEAAVRRLQVECEHQLELERHRNEELARSRTAAEERARSAQARADAVEAAFEEYRDSQRHTDEARLQSQLREAQDALRAAEERARVALEGKARYRQQVGRLVAEIRELKSARASEQQQLLSRLDEISARGAIGGRVAAARTHGQELQLLRRQLDELRAATAKAAGDGEDPAAGSAAAEGKENLPPPQRQESPGSPKLAPVRAEIARLEEERRALTGTGMYEEGDPLIAEIDRQLEGLRRAEGAR</sequence>
<dbReference type="EMBL" id="GBEZ01016426">
    <property type="protein sequence ID" value="JAC69822.1"/>
    <property type="molecule type" value="Transcribed_RNA"/>
</dbReference>
<gene>
    <name evidence="2" type="primary">CEP120</name>
    <name evidence="2" type="ORF">TSPGSL018_5476</name>
</gene>
<dbReference type="AlphaFoldDB" id="A0A061RA44"/>
<feature type="region of interest" description="Disordered" evidence="1">
    <location>
        <begin position="711"/>
        <end position="755"/>
    </location>
</feature>
<feature type="compositionally biased region" description="Basic and acidic residues" evidence="1">
    <location>
        <begin position="399"/>
        <end position="409"/>
    </location>
</feature>
<evidence type="ECO:0000313" key="2">
    <source>
        <dbReference type="EMBL" id="JAC69822.1"/>
    </source>
</evidence>
<feature type="region of interest" description="Disordered" evidence="1">
    <location>
        <begin position="381"/>
        <end position="444"/>
    </location>
</feature>
<dbReference type="PANTHER" id="PTHR21574">
    <property type="entry name" value="CENTROSOMAL PROTEIN OF 120 KDA"/>
    <property type="match status" value="1"/>
</dbReference>